<protein>
    <submittedName>
        <fullName evidence="1">3729_t:CDS:1</fullName>
    </submittedName>
</protein>
<gene>
    <name evidence="1" type="ORF">DHETER_LOCUS1862</name>
</gene>
<dbReference type="Proteomes" id="UP000789702">
    <property type="component" value="Unassembled WGS sequence"/>
</dbReference>
<dbReference type="EMBL" id="CAJVPU010001210">
    <property type="protein sequence ID" value="CAG8474530.1"/>
    <property type="molecule type" value="Genomic_DNA"/>
</dbReference>
<keyword evidence="2" id="KW-1185">Reference proteome</keyword>
<reference evidence="1" key="1">
    <citation type="submission" date="2021-06" db="EMBL/GenBank/DDBJ databases">
        <authorList>
            <person name="Kallberg Y."/>
            <person name="Tangrot J."/>
            <person name="Rosling A."/>
        </authorList>
    </citation>
    <scope>NUCLEOTIDE SEQUENCE</scope>
    <source>
        <strain evidence="1">IL203A</strain>
    </source>
</reference>
<sequence length="65" mass="7247">MAKKEFIVIKRRVKIIDELASTAPGVNPFPTTIPIVPSSKHRMLPQNELLIYGKTGAVSEKKNFP</sequence>
<comment type="caution">
    <text evidence="1">The sequence shown here is derived from an EMBL/GenBank/DDBJ whole genome shotgun (WGS) entry which is preliminary data.</text>
</comment>
<evidence type="ECO:0000313" key="1">
    <source>
        <dbReference type="EMBL" id="CAG8474530.1"/>
    </source>
</evidence>
<name>A0ACA9KHX2_9GLOM</name>
<evidence type="ECO:0000313" key="2">
    <source>
        <dbReference type="Proteomes" id="UP000789702"/>
    </source>
</evidence>
<proteinExistence type="predicted"/>
<accession>A0ACA9KHX2</accession>
<organism evidence="1 2">
    <name type="scientific">Dentiscutata heterogama</name>
    <dbReference type="NCBI Taxonomy" id="1316150"/>
    <lineage>
        <taxon>Eukaryota</taxon>
        <taxon>Fungi</taxon>
        <taxon>Fungi incertae sedis</taxon>
        <taxon>Mucoromycota</taxon>
        <taxon>Glomeromycotina</taxon>
        <taxon>Glomeromycetes</taxon>
        <taxon>Diversisporales</taxon>
        <taxon>Gigasporaceae</taxon>
        <taxon>Dentiscutata</taxon>
    </lineage>
</organism>